<proteinExistence type="predicted"/>
<evidence type="ECO:0000313" key="2">
    <source>
        <dbReference type="EMBL" id="MBB3702720.1"/>
    </source>
</evidence>
<dbReference type="EMBL" id="JACICA010000005">
    <property type="protein sequence ID" value="MBB3702720.1"/>
    <property type="molecule type" value="Genomic_DNA"/>
</dbReference>
<evidence type="ECO:0000256" key="1">
    <source>
        <dbReference type="SAM" id="Phobius"/>
    </source>
</evidence>
<feature type="transmembrane region" description="Helical" evidence="1">
    <location>
        <begin position="20"/>
        <end position="42"/>
    </location>
</feature>
<keyword evidence="1" id="KW-1133">Transmembrane helix</keyword>
<gene>
    <name evidence="2" type="ORF">FHS60_001189</name>
</gene>
<comment type="caution">
    <text evidence="2">The sequence shown here is derived from an EMBL/GenBank/DDBJ whole genome shotgun (WGS) entry which is preliminary data.</text>
</comment>
<name>A0A7W5UIX9_9BACT</name>
<sequence>MTNSGFSFNKEDRSLVEFASISIWACILSFCGVFSFHTLSLVMKEGKYKRYFCVGGNLYLFL</sequence>
<reference evidence="2 3" key="1">
    <citation type="submission" date="2020-08" db="EMBL/GenBank/DDBJ databases">
        <title>Genomic Encyclopedia of Type Strains, Phase IV (KMG-IV): sequencing the most valuable type-strain genomes for metagenomic binning, comparative biology and taxonomic classification.</title>
        <authorList>
            <person name="Goeker M."/>
        </authorList>
    </citation>
    <scope>NUCLEOTIDE SEQUENCE [LARGE SCALE GENOMIC DNA]</scope>
    <source>
        <strain evidence="2 3">DSM 22548</strain>
    </source>
</reference>
<keyword evidence="1" id="KW-0812">Transmembrane</keyword>
<accession>A0A7W5UIX9</accession>
<dbReference type="Proteomes" id="UP000541425">
    <property type="component" value="Unassembled WGS sequence"/>
</dbReference>
<dbReference type="AlphaFoldDB" id="A0A7W5UIX9"/>
<protein>
    <submittedName>
        <fullName evidence="2">Uncharacterized protein</fullName>
    </submittedName>
</protein>
<evidence type="ECO:0000313" key="3">
    <source>
        <dbReference type="Proteomes" id="UP000541425"/>
    </source>
</evidence>
<organism evidence="2 3">
    <name type="scientific">Alloprevotella rava</name>
    <dbReference type="NCBI Taxonomy" id="671218"/>
    <lineage>
        <taxon>Bacteria</taxon>
        <taxon>Pseudomonadati</taxon>
        <taxon>Bacteroidota</taxon>
        <taxon>Bacteroidia</taxon>
        <taxon>Bacteroidales</taxon>
        <taxon>Prevotellaceae</taxon>
        <taxon>Alloprevotella</taxon>
    </lineage>
</organism>
<keyword evidence="1" id="KW-0472">Membrane</keyword>